<feature type="compositionally biased region" description="Low complexity" evidence="1">
    <location>
        <begin position="92"/>
        <end position="117"/>
    </location>
</feature>
<feature type="transmembrane region" description="Helical" evidence="2">
    <location>
        <begin position="27"/>
        <end position="48"/>
    </location>
</feature>
<dbReference type="Gene3D" id="3.30.70.270">
    <property type="match status" value="1"/>
</dbReference>
<keyword evidence="4" id="KW-1185">Reference proteome</keyword>
<feature type="region of interest" description="Disordered" evidence="1">
    <location>
        <begin position="326"/>
        <end position="407"/>
    </location>
</feature>
<dbReference type="Proteomes" id="UP000220102">
    <property type="component" value="Unassembled WGS sequence"/>
</dbReference>
<name>A0A2A8D0J7_9BACT</name>
<feature type="compositionally biased region" description="Basic and acidic residues" evidence="1">
    <location>
        <begin position="351"/>
        <end position="396"/>
    </location>
</feature>
<evidence type="ECO:0000313" key="4">
    <source>
        <dbReference type="Proteomes" id="UP000220102"/>
    </source>
</evidence>
<keyword evidence="2" id="KW-0472">Membrane</keyword>
<comment type="caution">
    <text evidence="3">The sequence shown here is derived from an EMBL/GenBank/DDBJ whole genome shotgun (WGS) entry which is preliminary data.</text>
</comment>
<feature type="compositionally biased region" description="Basic and acidic residues" evidence="1">
    <location>
        <begin position="118"/>
        <end position="135"/>
    </location>
</feature>
<feature type="compositionally biased region" description="Basic and acidic residues" evidence="1">
    <location>
        <begin position="328"/>
        <end position="339"/>
    </location>
</feature>
<keyword evidence="2" id="KW-1133">Transmembrane helix</keyword>
<feature type="compositionally biased region" description="Basic and acidic residues" evidence="1">
    <location>
        <begin position="76"/>
        <end position="86"/>
    </location>
</feature>
<evidence type="ECO:0000256" key="1">
    <source>
        <dbReference type="SAM" id="MobiDB-lite"/>
    </source>
</evidence>
<proteinExistence type="predicted"/>
<keyword evidence="2" id="KW-0812">Transmembrane</keyword>
<organism evidence="3 4">
    <name type="scientific">Longibacter salinarum</name>
    <dbReference type="NCBI Taxonomy" id="1850348"/>
    <lineage>
        <taxon>Bacteria</taxon>
        <taxon>Pseudomonadati</taxon>
        <taxon>Rhodothermota</taxon>
        <taxon>Rhodothermia</taxon>
        <taxon>Rhodothermales</taxon>
        <taxon>Salisaetaceae</taxon>
        <taxon>Longibacter</taxon>
    </lineage>
</organism>
<evidence type="ECO:0000313" key="3">
    <source>
        <dbReference type="EMBL" id="PEN14401.1"/>
    </source>
</evidence>
<feature type="region of interest" description="Disordered" evidence="1">
    <location>
        <begin position="71"/>
        <end position="177"/>
    </location>
</feature>
<sequence length="569" mass="61587">MIRALLVVLVVLIAIMAFWLDNTWLYVLSGISLVASLGWFALYGWSAYHRRKRDAARNDVDREHRLQDFGIVSIRPQDKRSAEKHSQTPVQSESASVTSASSSAETAPSTRPSSTPRGRTDGRGASENKGSRQGDRASTAGAATATTGAAVTATETMDEDVSPSPTEDGPGITTSSRATEPVLVPLVESLRAAVDAHSVCLLVQEDVVLEYHIRAIASQSDAVKREGMFSTSDPLLTASMSRQPISVRRIEGGRDVVAGYLRYYDDPPTIDHIALAPVQLRDTATTTFLLVDATGEGDLGAPNARAIIEQYAETIALVLQSKASASNRSDDGDAHRAIHGDSAPSRTGTPRVRESDPVPKDEDQHPDLFTEPEPTKREGGARAENNEPAADDKPSEEVMPPDPDDVEVGEHAVQDEMETENEREETKPRPRREIIAEEMEAADRHGTDIALVLVHLNRAEAIARAGDDAVESAEASLRSRLQEASPEHRVERFGELTYGVFFYGGIDKVEPWAIDLQETMDAATGELEGGASIGVALRGRRHETPEALRADATEALKEAYETGTCTIIQ</sequence>
<dbReference type="OrthoDB" id="1496325at2"/>
<dbReference type="RefSeq" id="WP_098074582.1">
    <property type="nucleotide sequence ID" value="NZ_PDEQ01000002.1"/>
</dbReference>
<gene>
    <name evidence="3" type="ORF">CRI94_05050</name>
</gene>
<dbReference type="AlphaFoldDB" id="A0A2A8D0J7"/>
<dbReference type="InterPro" id="IPR043128">
    <property type="entry name" value="Rev_trsase/Diguanyl_cyclase"/>
</dbReference>
<reference evidence="3 4" key="1">
    <citation type="submission" date="2017-10" db="EMBL/GenBank/DDBJ databases">
        <title>Draft genome of Longibacter Salinarum.</title>
        <authorList>
            <person name="Goh K.M."/>
            <person name="Shamsir M.S."/>
            <person name="Lim S.W."/>
        </authorList>
    </citation>
    <scope>NUCLEOTIDE SEQUENCE [LARGE SCALE GENOMIC DNA]</scope>
    <source>
        <strain evidence="3 4">KCTC 52045</strain>
    </source>
</reference>
<dbReference type="EMBL" id="PDEQ01000002">
    <property type="protein sequence ID" value="PEN14401.1"/>
    <property type="molecule type" value="Genomic_DNA"/>
</dbReference>
<evidence type="ECO:0008006" key="5">
    <source>
        <dbReference type="Google" id="ProtNLM"/>
    </source>
</evidence>
<protein>
    <recommendedName>
        <fullName evidence="5">GGDEF domain-containing protein</fullName>
    </recommendedName>
</protein>
<accession>A0A2A8D0J7</accession>
<feature type="compositionally biased region" description="Low complexity" evidence="1">
    <location>
        <begin position="139"/>
        <end position="155"/>
    </location>
</feature>
<evidence type="ECO:0000256" key="2">
    <source>
        <dbReference type="SAM" id="Phobius"/>
    </source>
</evidence>